<evidence type="ECO:0000256" key="14">
    <source>
        <dbReference type="HAMAP-Rule" id="MF_00454"/>
    </source>
</evidence>
<evidence type="ECO:0000256" key="7">
    <source>
        <dbReference type="ARBA" id="ARBA00023053"/>
    </source>
</evidence>
<comment type="subcellular location">
    <subcellularLocation>
        <location evidence="1 14">Cell membrane</location>
        <topology evidence="1 14">Multi-pass membrane protein</topology>
    </subcellularLocation>
</comment>
<evidence type="ECO:0000256" key="13">
    <source>
        <dbReference type="ARBA" id="ARBA00049940"/>
    </source>
</evidence>
<sequence>MNLLWLSIGGAIGAVSRYLIGQAIQNKFPSPSLPFAMIIVNLLGSFGLGLFFSLLYGRLPLNAYEDPLYLFAGIGFFGAFTTFSTFSVEMVQLLRNRSYKKGAVYFFLSILGSIMVFLFGFWGGGASAY</sequence>
<evidence type="ECO:0000256" key="6">
    <source>
        <dbReference type="ARBA" id="ARBA00022989"/>
    </source>
</evidence>
<dbReference type="Proteomes" id="UP000239047">
    <property type="component" value="Unassembled WGS sequence"/>
</dbReference>
<dbReference type="NCBIfam" id="TIGR00494">
    <property type="entry name" value="crcB"/>
    <property type="match status" value="1"/>
</dbReference>
<evidence type="ECO:0000313" key="15">
    <source>
        <dbReference type="EMBL" id="PPA70788.1"/>
    </source>
</evidence>
<evidence type="ECO:0000256" key="12">
    <source>
        <dbReference type="ARBA" id="ARBA00035585"/>
    </source>
</evidence>
<evidence type="ECO:0000256" key="8">
    <source>
        <dbReference type="ARBA" id="ARBA00023065"/>
    </source>
</evidence>
<dbReference type="GO" id="GO:0140114">
    <property type="term" value="P:cellular detoxification of fluoride"/>
    <property type="evidence" value="ECO:0007669"/>
    <property type="project" value="UniProtKB-UniRule"/>
</dbReference>
<evidence type="ECO:0000313" key="16">
    <source>
        <dbReference type="Proteomes" id="UP000239047"/>
    </source>
</evidence>
<feature type="transmembrane region" description="Helical" evidence="14">
    <location>
        <begin position="6"/>
        <end position="24"/>
    </location>
</feature>
<dbReference type="AlphaFoldDB" id="A0A2S5GCW0"/>
<feature type="transmembrane region" description="Helical" evidence="14">
    <location>
        <begin position="68"/>
        <end position="91"/>
    </location>
</feature>
<dbReference type="HAMAP" id="MF_00454">
    <property type="entry name" value="FluC"/>
    <property type="match status" value="1"/>
</dbReference>
<dbReference type="EMBL" id="PREZ01000003">
    <property type="protein sequence ID" value="PPA70788.1"/>
    <property type="molecule type" value="Genomic_DNA"/>
</dbReference>
<keyword evidence="8 14" id="KW-0406">Ion transport</keyword>
<evidence type="ECO:0000256" key="4">
    <source>
        <dbReference type="ARBA" id="ARBA00022692"/>
    </source>
</evidence>
<organism evidence="15 16">
    <name type="scientific">Jeotgalibacillus proteolyticus</name>
    <dbReference type="NCBI Taxonomy" id="2082395"/>
    <lineage>
        <taxon>Bacteria</taxon>
        <taxon>Bacillati</taxon>
        <taxon>Bacillota</taxon>
        <taxon>Bacilli</taxon>
        <taxon>Bacillales</taxon>
        <taxon>Caryophanaceae</taxon>
        <taxon>Jeotgalibacillus</taxon>
    </lineage>
</organism>
<evidence type="ECO:0000256" key="10">
    <source>
        <dbReference type="ARBA" id="ARBA00023303"/>
    </source>
</evidence>
<evidence type="ECO:0000256" key="9">
    <source>
        <dbReference type="ARBA" id="ARBA00023136"/>
    </source>
</evidence>
<evidence type="ECO:0000256" key="5">
    <source>
        <dbReference type="ARBA" id="ARBA00022723"/>
    </source>
</evidence>
<keyword evidence="3 14" id="KW-1003">Cell membrane</keyword>
<keyword evidence="2 14" id="KW-0813">Transport</keyword>
<evidence type="ECO:0000256" key="3">
    <source>
        <dbReference type="ARBA" id="ARBA00022475"/>
    </source>
</evidence>
<dbReference type="PANTHER" id="PTHR28259:SF16">
    <property type="entry name" value="FLUORIDE-SPECIFIC ION CHANNEL FLUC 2"/>
    <property type="match status" value="1"/>
</dbReference>
<evidence type="ECO:0000256" key="2">
    <source>
        <dbReference type="ARBA" id="ARBA00022448"/>
    </source>
</evidence>
<comment type="catalytic activity">
    <reaction evidence="12">
        <text>fluoride(in) = fluoride(out)</text>
        <dbReference type="Rhea" id="RHEA:76159"/>
        <dbReference type="ChEBI" id="CHEBI:17051"/>
    </reaction>
    <physiologicalReaction direction="left-to-right" evidence="12">
        <dbReference type="Rhea" id="RHEA:76160"/>
    </physiologicalReaction>
</comment>
<dbReference type="RefSeq" id="WP_104057538.1">
    <property type="nucleotide sequence ID" value="NZ_PREZ01000003.1"/>
</dbReference>
<gene>
    <name evidence="14 15" type="primary">crcB</name>
    <name evidence="14" type="synonym">fluC</name>
    <name evidence="15" type="ORF">C4B60_08325</name>
</gene>
<keyword evidence="16" id="KW-1185">Reference proteome</keyword>
<keyword evidence="9 14" id="KW-0472">Membrane</keyword>
<dbReference type="GO" id="GO:0062054">
    <property type="term" value="F:fluoride channel activity"/>
    <property type="evidence" value="ECO:0007669"/>
    <property type="project" value="UniProtKB-UniRule"/>
</dbReference>
<feature type="transmembrane region" description="Helical" evidence="14">
    <location>
        <begin position="36"/>
        <end position="56"/>
    </location>
</feature>
<proteinExistence type="inferred from homology"/>
<keyword evidence="6 14" id="KW-1133">Transmembrane helix</keyword>
<dbReference type="Pfam" id="PF02537">
    <property type="entry name" value="CRCB"/>
    <property type="match status" value="1"/>
</dbReference>
<dbReference type="GO" id="GO:0005886">
    <property type="term" value="C:plasma membrane"/>
    <property type="evidence" value="ECO:0007669"/>
    <property type="project" value="UniProtKB-SubCell"/>
</dbReference>
<protein>
    <recommendedName>
        <fullName evidence="14">Fluoride-specific ion channel FluC</fullName>
    </recommendedName>
</protein>
<dbReference type="InterPro" id="IPR003691">
    <property type="entry name" value="FluC"/>
</dbReference>
<evidence type="ECO:0000256" key="1">
    <source>
        <dbReference type="ARBA" id="ARBA00004651"/>
    </source>
</evidence>
<feature type="binding site" evidence="14">
    <location>
        <position position="78"/>
    </location>
    <ligand>
        <name>Na(+)</name>
        <dbReference type="ChEBI" id="CHEBI:29101"/>
        <note>structural</note>
    </ligand>
</feature>
<feature type="binding site" evidence="14">
    <location>
        <position position="81"/>
    </location>
    <ligand>
        <name>Na(+)</name>
        <dbReference type="ChEBI" id="CHEBI:29101"/>
        <note>structural</note>
    </ligand>
</feature>
<accession>A0A2S5GCW0</accession>
<keyword evidence="7 14" id="KW-0915">Sodium</keyword>
<keyword evidence="10 14" id="KW-0407">Ion channel</keyword>
<dbReference type="OrthoDB" id="9815830at2"/>
<comment type="similarity">
    <text evidence="11 14">Belongs to the fluoride channel Fluc/FEX (TC 1.A.43) family.</text>
</comment>
<keyword evidence="4 14" id="KW-0812">Transmembrane</keyword>
<feature type="transmembrane region" description="Helical" evidence="14">
    <location>
        <begin position="103"/>
        <end position="123"/>
    </location>
</feature>
<dbReference type="PANTHER" id="PTHR28259">
    <property type="entry name" value="FLUORIDE EXPORT PROTEIN 1-RELATED"/>
    <property type="match status" value="1"/>
</dbReference>
<reference evidence="15 16" key="1">
    <citation type="submission" date="2018-02" db="EMBL/GenBank/DDBJ databases">
        <title>Jeotgalibacillus proteolyticum sp. nov. a protease producing bacterium isolated from ocean sediments of Laizhou Bay.</title>
        <authorList>
            <person name="Li Y."/>
        </authorList>
    </citation>
    <scope>NUCLEOTIDE SEQUENCE [LARGE SCALE GENOMIC DNA]</scope>
    <source>
        <strain evidence="15 16">22-7</strain>
    </source>
</reference>
<comment type="activity regulation">
    <text evidence="14">Na(+) is not transported, but it plays an essential structural role and its presence is essential for fluoride channel function.</text>
</comment>
<evidence type="ECO:0000256" key="11">
    <source>
        <dbReference type="ARBA" id="ARBA00035120"/>
    </source>
</evidence>
<dbReference type="GO" id="GO:0046872">
    <property type="term" value="F:metal ion binding"/>
    <property type="evidence" value="ECO:0007669"/>
    <property type="project" value="UniProtKB-KW"/>
</dbReference>
<name>A0A2S5GCW0_9BACL</name>
<comment type="caution">
    <text evidence="15">The sequence shown here is derived from an EMBL/GenBank/DDBJ whole genome shotgun (WGS) entry which is preliminary data.</text>
</comment>
<keyword evidence="5 14" id="KW-0479">Metal-binding</keyword>
<comment type="function">
    <text evidence="13 14">Fluoride-specific ion channel. Important for reducing fluoride concentration in the cell, thus reducing its toxicity.</text>
</comment>